<evidence type="ECO:0000313" key="2">
    <source>
        <dbReference type="EMBL" id="CRZ03560.1"/>
    </source>
</evidence>
<accession>A0A0H5QMZ7</accession>
<feature type="coiled-coil region" evidence="1">
    <location>
        <begin position="95"/>
        <end position="122"/>
    </location>
</feature>
<protein>
    <submittedName>
        <fullName evidence="2">Uncharacterized protein</fullName>
    </submittedName>
</protein>
<keyword evidence="1" id="KW-0175">Coiled coil</keyword>
<dbReference type="AlphaFoldDB" id="A0A0H5QMZ7"/>
<organism evidence="2">
    <name type="scientific">Spongospora subterranea</name>
    <dbReference type="NCBI Taxonomy" id="70186"/>
    <lineage>
        <taxon>Eukaryota</taxon>
        <taxon>Sar</taxon>
        <taxon>Rhizaria</taxon>
        <taxon>Endomyxa</taxon>
        <taxon>Phytomyxea</taxon>
        <taxon>Plasmodiophorida</taxon>
        <taxon>Plasmodiophoridae</taxon>
        <taxon>Spongospora</taxon>
    </lineage>
</organism>
<reference evidence="2" key="1">
    <citation type="submission" date="2015-04" db="EMBL/GenBank/DDBJ databases">
        <title>The genome sequence of the plant pathogenic Rhizarian Plasmodiophora brassicae reveals insights in its biotrophic life cycle and the origin of chitin synthesis.</title>
        <authorList>
            <person name="Schwelm A."/>
            <person name="Fogelqvist J."/>
            <person name="Knaust A."/>
            <person name="Julke S."/>
            <person name="Lilja T."/>
            <person name="Dhandapani V."/>
            <person name="Bonilla-Rosso G."/>
            <person name="Karlsson M."/>
            <person name="Shevchenko A."/>
            <person name="Choi S.R."/>
            <person name="Kim H.G."/>
            <person name="Park J.Y."/>
            <person name="Lim Y.P."/>
            <person name="Ludwig-Muller J."/>
            <person name="Dixelius C."/>
        </authorList>
    </citation>
    <scope>NUCLEOTIDE SEQUENCE</scope>
    <source>
        <tissue evidence="2">Potato root galls</tissue>
    </source>
</reference>
<evidence type="ECO:0000256" key="1">
    <source>
        <dbReference type="SAM" id="Coils"/>
    </source>
</evidence>
<proteinExistence type="predicted"/>
<name>A0A0H5QMZ7_9EUKA</name>
<dbReference type="EMBL" id="HACM01003118">
    <property type="protein sequence ID" value="CRZ03560.1"/>
    <property type="molecule type" value="Transcribed_RNA"/>
</dbReference>
<sequence length="155" mass="17675">MVDAHSIDRVQESPMAGVFDALSGLAELVGSKQKATDDAVEKTRDLNTTYQRLLDENILMTTSKDKDMEILTANMELINQTAKIISDTVTQHRLLQDAERERKQLQTDIDSLQRDITRIEEDHIAQSFEFAEEVTNMKAIESFQQNRIKEMTAES</sequence>